<keyword evidence="5" id="KW-1185">Reference proteome</keyword>
<dbReference type="OrthoDB" id="191139at2759"/>
<evidence type="ECO:0000313" key="5">
    <source>
        <dbReference type="Proteomes" id="UP000188533"/>
    </source>
</evidence>
<dbReference type="Gene3D" id="3.40.50.720">
    <property type="entry name" value="NAD(P)-binding Rossmann-like Domain"/>
    <property type="match status" value="1"/>
</dbReference>
<name>A0A1Q3EK56_LENED</name>
<comment type="caution">
    <text evidence="4">The sequence shown here is derived from an EMBL/GenBank/DDBJ whole genome shotgun (WGS) entry which is preliminary data.</text>
</comment>
<reference evidence="4 5" key="1">
    <citation type="submission" date="2016-08" db="EMBL/GenBank/DDBJ databases">
        <authorList>
            <consortium name="Lentinula edodes genome sequencing consortium"/>
            <person name="Sakamoto Y."/>
            <person name="Nakade K."/>
            <person name="Sato S."/>
            <person name="Yoshida Y."/>
            <person name="Miyazaki K."/>
            <person name="Natsume S."/>
            <person name="Konno N."/>
        </authorList>
    </citation>
    <scope>NUCLEOTIDE SEQUENCE [LARGE SCALE GENOMIC DNA]</scope>
    <source>
        <strain evidence="4 5">NBRC 111202</strain>
    </source>
</reference>
<dbReference type="AlphaFoldDB" id="A0A1Q3EK56"/>
<dbReference type="Pfam" id="PF00106">
    <property type="entry name" value="adh_short"/>
    <property type="match status" value="1"/>
</dbReference>
<organism evidence="4 5">
    <name type="scientific">Lentinula edodes</name>
    <name type="common">Shiitake mushroom</name>
    <name type="synonym">Lentinus edodes</name>
    <dbReference type="NCBI Taxonomy" id="5353"/>
    <lineage>
        <taxon>Eukaryota</taxon>
        <taxon>Fungi</taxon>
        <taxon>Dikarya</taxon>
        <taxon>Basidiomycota</taxon>
        <taxon>Agaricomycotina</taxon>
        <taxon>Agaricomycetes</taxon>
        <taxon>Agaricomycetidae</taxon>
        <taxon>Agaricales</taxon>
        <taxon>Marasmiineae</taxon>
        <taxon>Omphalotaceae</taxon>
        <taxon>Lentinula</taxon>
    </lineage>
</organism>
<keyword evidence="2" id="KW-0521">NADP</keyword>
<evidence type="ECO:0000313" key="4">
    <source>
        <dbReference type="EMBL" id="GAW07582.1"/>
    </source>
</evidence>
<proteinExistence type="inferred from homology"/>
<accession>A0A1Q3EK56</accession>
<dbReference type="GO" id="GO:0016491">
    <property type="term" value="F:oxidoreductase activity"/>
    <property type="evidence" value="ECO:0007669"/>
    <property type="project" value="UniProtKB-KW"/>
</dbReference>
<dbReference type="STRING" id="5353.A0A1Q3EK56"/>
<dbReference type="Proteomes" id="UP000188533">
    <property type="component" value="Unassembled WGS sequence"/>
</dbReference>
<keyword evidence="3" id="KW-0560">Oxidoreductase</keyword>
<evidence type="ECO:0000256" key="1">
    <source>
        <dbReference type="ARBA" id="ARBA00006484"/>
    </source>
</evidence>
<dbReference type="InterPro" id="IPR002347">
    <property type="entry name" value="SDR_fam"/>
</dbReference>
<dbReference type="EMBL" id="BDGU01000469">
    <property type="protein sequence ID" value="GAW07582.1"/>
    <property type="molecule type" value="Genomic_DNA"/>
</dbReference>
<reference evidence="4 5" key="2">
    <citation type="submission" date="2017-02" db="EMBL/GenBank/DDBJ databases">
        <title>A genome survey and senescence transcriptome analysis in Lentinula edodes.</title>
        <authorList>
            <person name="Sakamoto Y."/>
            <person name="Nakade K."/>
            <person name="Sato S."/>
            <person name="Yoshida Y."/>
            <person name="Miyazaki K."/>
            <person name="Natsume S."/>
            <person name="Konno N."/>
        </authorList>
    </citation>
    <scope>NUCLEOTIDE SEQUENCE [LARGE SCALE GENOMIC DNA]</scope>
    <source>
        <strain evidence="4 5">NBRC 111202</strain>
    </source>
</reference>
<dbReference type="PANTHER" id="PTHR24320">
    <property type="entry name" value="RETINOL DEHYDROGENASE"/>
    <property type="match status" value="1"/>
</dbReference>
<dbReference type="InterPro" id="IPR036291">
    <property type="entry name" value="NAD(P)-bd_dom_sf"/>
</dbReference>
<sequence length="323" mass="35585">MASVGTILSQLFPPKPRWSVDNIPDLTGKVAIVTGGNVGIGKATCKHLLLKGCTVWLAARSKAKAEEAIAEEAIAELKQETGPEALFLALDPNDLRAIKESAENFKNQSTALHILICNAGVMVPPIEQLTSQGYDLQFGVNALGHFLLIQHLLPSLKTTSSSVSETRIVWVSSSVQYSFRSPPVNYDILTDTPSRKRLGTQQLYCQSKFITVMLGYHLAKVLATDQSSNVICIVLDPSNIKTDLQRYHSPSLLRSIMNSVILYPVSKGVLSQLYAATDPAAAQYNGKYLRPWARLGEPHSMTKDEAEQQKMWDYCMGSIQEYE</sequence>
<dbReference type="PRINTS" id="PR00081">
    <property type="entry name" value="GDHRDH"/>
</dbReference>
<comment type="similarity">
    <text evidence="1">Belongs to the short-chain dehydrogenases/reductases (SDR) family.</text>
</comment>
<dbReference type="SUPFAM" id="SSF51735">
    <property type="entry name" value="NAD(P)-binding Rossmann-fold domains"/>
    <property type="match status" value="1"/>
</dbReference>
<protein>
    <submittedName>
        <fullName evidence="4">NAD-binding protein</fullName>
    </submittedName>
</protein>
<dbReference type="PANTHER" id="PTHR24320:SF236">
    <property type="entry name" value="SHORT-CHAIN DEHYDROGENASE-RELATED"/>
    <property type="match status" value="1"/>
</dbReference>
<gene>
    <name evidence="4" type="ORF">LENED_009586</name>
</gene>
<evidence type="ECO:0000256" key="3">
    <source>
        <dbReference type="ARBA" id="ARBA00023002"/>
    </source>
</evidence>
<evidence type="ECO:0000256" key="2">
    <source>
        <dbReference type="ARBA" id="ARBA00022857"/>
    </source>
</evidence>